<dbReference type="RefSeq" id="WP_135504407.1">
    <property type="nucleotide sequence ID" value="NZ_JACHHE010000003.1"/>
</dbReference>
<keyword evidence="3" id="KW-1185">Reference proteome</keyword>
<keyword evidence="1" id="KW-1133">Transmembrane helix</keyword>
<proteinExistence type="predicted"/>
<sequence length="267" mass="29773">MLIRKNKTLLLFSVLIAVMAAISSWGGLFVDGLYRDNELVVSAWQGNDLVTLFVVVPMLLVSLFFSLRGAKKGRLFWMGSLWYMVYNYMFYLFGAAFNAFFLLYAALFVFSICTLVLALLQTDVQEFSRSFSEKLPYKTVSLFMLLFAALLGGMWIALSLSFVFTGQVHESITQTGHPTAVVFAVDLTLLIPSMIVGGVLLWRKNRWGPVVGSVVLVKATAYGLALIIMTAMSYRNTAVIDPFIPLWVALTLGCSIALVLLMRNIKR</sequence>
<feature type="transmembrane region" description="Helical" evidence="1">
    <location>
        <begin position="244"/>
        <end position="262"/>
    </location>
</feature>
<reference evidence="2 3" key="1">
    <citation type="submission" date="2020-08" db="EMBL/GenBank/DDBJ databases">
        <title>Genomic Encyclopedia of Type Strains, Phase IV (KMG-IV): sequencing the most valuable type-strain genomes for metagenomic binning, comparative biology and taxonomic classification.</title>
        <authorList>
            <person name="Goeker M."/>
        </authorList>
    </citation>
    <scope>NUCLEOTIDE SEQUENCE [LARGE SCALE GENOMIC DNA]</scope>
    <source>
        <strain evidence="2 3">DSM 15895</strain>
    </source>
</reference>
<dbReference type="AlphaFoldDB" id="A0A7W8CQY3"/>
<feature type="transmembrane region" description="Helical" evidence="1">
    <location>
        <begin position="214"/>
        <end position="232"/>
    </location>
</feature>
<feature type="transmembrane region" description="Helical" evidence="1">
    <location>
        <begin position="99"/>
        <end position="120"/>
    </location>
</feature>
<name>A0A7W8CQY3_9BACL</name>
<feature type="transmembrane region" description="Helical" evidence="1">
    <location>
        <begin position="9"/>
        <end position="29"/>
    </location>
</feature>
<keyword evidence="1" id="KW-0472">Membrane</keyword>
<comment type="caution">
    <text evidence="2">The sequence shown here is derived from an EMBL/GenBank/DDBJ whole genome shotgun (WGS) entry which is preliminary data.</text>
</comment>
<evidence type="ECO:0000256" key="1">
    <source>
        <dbReference type="SAM" id="Phobius"/>
    </source>
</evidence>
<feature type="transmembrane region" description="Helical" evidence="1">
    <location>
        <begin position="74"/>
        <end position="93"/>
    </location>
</feature>
<dbReference type="EMBL" id="JACHHE010000003">
    <property type="protein sequence ID" value="MBB5180015.1"/>
    <property type="molecule type" value="Genomic_DNA"/>
</dbReference>
<feature type="transmembrane region" description="Helical" evidence="1">
    <location>
        <begin position="49"/>
        <end position="67"/>
    </location>
</feature>
<dbReference type="Proteomes" id="UP000525923">
    <property type="component" value="Unassembled WGS sequence"/>
</dbReference>
<protein>
    <submittedName>
        <fullName evidence="2">Uncharacterized protein</fullName>
    </submittedName>
</protein>
<accession>A0A7W8CQY3</accession>
<keyword evidence="1" id="KW-0812">Transmembrane</keyword>
<evidence type="ECO:0000313" key="3">
    <source>
        <dbReference type="Proteomes" id="UP000525923"/>
    </source>
</evidence>
<organism evidence="2 3">
    <name type="scientific">Planococcus koreensis</name>
    <dbReference type="NCBI Taxonomy" id="112331"/>
    <lineage>
        <taxon>Bacteria</taxon>
        <taxon>Bacillati</taxon>
        <taxon>Bacillota</taxon>
        <taxon>Bacilli</taxon>
        <taxon>Bacillales</taxon>
        <taxon>Caryophanaceae</taxon>
        <taxon>Planococcus</taxon>
    </lineage>
</organism>
<evidence type="ECO:0000313" key="2">
    <source>
        <dbReference type="EMBL" id="MBB5180015.1"/>
    </source>
</evidence>
<gene>
    <name evidence="2" type="ORF">HNQ44_001439</name>
</gene>
<feature type="transmembrane region" description="Helical" evidence="1">
    <location>
        <begin position="140"/>
        <end position="160"/>
    </location>
</feature>
<dbReference type="OrthoDB" id="5188521at2"/>
<feature type="transmembrane region" description="Helical" evidence="1">
    <location>
        <begin position="180"/>
        <end position="202"/>
    </location>
</feature>